<keyword evidence="3" id="KW-1185">Reference proteome</keyword>
<protein>
    <recommendedName>
        <fullName evidence="4">Lipoprotein</fullName>
    </recommendedName>
</protein>
<name>A0A5C5U5B7_9GAMM</name>
<dbReference type="AlphaFoldDB" id="A0A5C5U5B7"/>
<evidence type="ECO:0000256" key="1">
    <source>
        <dbReference type="SAM" id="MobiDB-lite"/>
    </source>
</evidence>
<accession>A0A5C5U5B7</accession>
<proteinExistence type="predicted"/>
<dbReference type="Proteomes" id="UP000315949">
    <property type="component" value="Unassembled WGS sequence"/>
</dbReference>
<evidence type="ECO:0000313" key="3">
    <source>
        <dbReference type="Proteomes" id="UP000315949"/>
    </source>
</evidence>
<dbReference type="PROSITE" id="PS51257">
    <property type="entry name" value="PROKAR_LIPOPROTEIN"/>
    <property type="match status" value="1"/>
</dbReference>
<reference evidence="2 3" key="1">
    <citation type="submission" date="2019-07" db="EMBL/GenBank/DDBJ databases">
        <title>Luteimonas sp. YD-1 nov., isolated from acidic soil.</title>
        <authorList>
            <person name="Zhou J."/>
        </authorList>
    </citation>
    <scope>NUCLEOTIDE SEQUENCE [LARGE SCALE GENOMIC DNA]</scope>
    <source>
        <strain evidence="2 3">YD-1</strain>
    </source>
</reference>
<dbReference type="EMBL" id="VOHE01000002">
    <property type="protein sequence ID" value="TWT20470.1"/>
    <property type="molecule type" value="Genomic_DNA"/>
</dbReference>
<evidence type="ECO:0008006" key="4">
    <source>
        <dbReference type="Google" id="ProtNLM"/>
    </source>
</evidence>
<dbReference type="InterPro" id="IPR045500">
    <property type="entry name" value="DUF6491"/>
</dbReference>
<evidence type="ECO:0000313" key="2">
    <source>
        <dbReference type="EMBL" id="TWT20470.1"/>
    </source>
</evidence>
<dbReference type="OrthoDB" id="6047015at2"/>
<dbReference type="RefSeq" id="WP_146310972.1">
    <property type="nucleotide sequence ID" value="NZ_VOHE01000002.1"/>
</dbReference>
<gene>
    <name evidence="2" type="ORF">FQY79_03760</name>
</gene>
<sequence>MKPMLATTAALALAVSGCASSPRMDAAERLSLYRAHAGHPVNSILHPGRFTGWSPLGADALVLRTRPNQAYLLELSGPCSDLPFAHAIRISSRGGTIASRFDSVTPAGPGISSIQVRCHIQSIRPLDLAALRQAERDAEQALREATAVEREDDGAPPRE</sequence>
<organism evidence="2 3">
    <name type="scientific">Luteimonas wenzhouensis</name>
    <dbReference type="NCBI Taxonomy" id="2599615"/>
    <lineage>
        <taxon>Bacteria</taxon>
        <taxon>Pseudomonadati</taxon>
        <taxon>Pseudomonadota</taxon>
        <taxon>Gammaproteobacteria</taxon>
        <taxon>Lysobacterales</taxon>
        <taxon>Lysobacteraceae</taxon>
        <taxon>Luteimonas</taxon>
    </lineage>
</organism>
<comment type="caution">
    <text evidence="2">The sequence shown here is derived from an EMBL/GenBank/DDBJ whole genome shotgun (WGS) entry which is preliminary data.</text>
</comment>
<dbReference type="Pfam" id="PF20101">
    <property type="entry name" value="DUF6491"/>
    <property type="match status" value="1"/>
</dbReference>
<feature type="region of interest" description="Disordered" evidence="1">
    <location>
        <begin position="140"/>
        <end position="159"/>
    </location>
</feature>